<evidence type="ECO:0000313" key="5">
    <source>
        <dbReference type="Proteomes" id="UP001597521"/>
    </source>
</evidence>
<feature type="compositionally biased region" description="Polar residues" evidence="1">
    <location>
        <begin position="9"/>
        <end position="20"/>
    </location>
</feature>
<dbReference type="SUPFAM" id="SSF46785">
    <property type="entry name" value="Winged helix' DNA-binding domain"/>
    <property type="match status" value="1"/>
</dbReference>
<dbReference type="CDD" id="cd23763">
    <property type="entry name" value="ASKHA_ATPase_ROK"/>
    <property type="match status" value="1"/>
</dbReference>
<feature type="transmembrane region" description="Helical" evidence="2">
    <location>
        <begin position="227"/>
        <end position="247"/>
    </location>
</feature>
<comment type="caution">
    <text evidence="4">The sequence shown here is derived from an EMBL/GenBank/DDBJ whole genome shotgun (WGS) entry which is preliminary data.</text>
</comment>
<dbReference type="Pfam" id="PF12802">
    <property type="entry name" value="MarR_2"/>
    <property type="match status" value="1"/>
</dbReference>
<name>A0ABW5QNN4_9HYPH</name>
<evidence type="ECO:0000259" key="3">
    <source>
        <dbReference type="Pfam" id="PF12802"/>
    </source>
</evidence>
<dbReference type="Proteomes" id="UP001597521">
    <property type="component" value="Unassembled WGS sequence"/>
</dbReference>
<protein>
    <submittedName>
        <fullName evidence="4">ROK family transcriptional regulator</fullName>
    </submittedName>
</protein>
<reference evidence="5" key="1">
    <citation type="journal article" date="2019" name="Int. J. Syst. Evol. Microbiol.">
        <title>The Global Catalogue of Microorganisms (GCM) 10K type strain sequencing project: providing services to taxonomists for standard genome sequencing and annotation.</title>
        <authorList>
            <consortium name="The Broad Institute Genomics Platform"/>
            <consortium name="The Broad Institute Genome Sequencing Center for Infectious Disease"/>
            <person name="Wu L."/>
            <person name="Ma J."/>
        </authorList>
    </citation>
    <scope>NUCLEOTIDE SEQUENCE [LARGE SCALE GENOMIC DNA]</scope>
    <source>
        <strain evidence="5">CCM 7427</strain>
    </source>
</reference>
<evidence type="ECO:0000256" key="2">
    <source>
        <dbReference type="SAM" id="Phobius"/>
    </source>
</evidence>
<feature type="domain" description="HTH marR-type" evidence="3">
    <location>
        <begin position="31"/>
        <end position="76"/>
    </location>
</feature>
<feature type="region of interest" description="Disordered" evidence="1">
    <location>
        <begin position="1"/>
        <end position="20"/>
    </location>
</feature>
<dbReference type="Gene3D" id="1.10.10.10">
    <property type="entry name" value="Winged helix-like DNA-binding domain superfamily/Winged helix DNA-binding domain"/>
    <property type="match status" value="1"/>
</dbReference>
<dbReference type="EMBL" id="JBHUNP010000001">
    <property type="protein sequence ID" value="MFD2649116.1"/>
    <property type="molecule type" value="Genomic_DNA"/>
</dbReference>
<evidence type="ECO:0000256" key="1">
    <source>
        <dbReference type="SAM" id="MobiDB-lite"/>
    </source>
</evidence>
<proteinExistence type="predicted"/>
<keyword evidence="5" id="KW-1185">Reference proteome</keyword>
<dbReference type="Pfam" id="PF00480">
    <property type="entry name" value="ROK"/>
    <property type="match status" value="1"/>
</dbReference>
<dbReference type="InterPro" id="IPR036388">
    <property type="entry name" value="WH-like_DNA-bd_sf"/>
</dbReference>
<dbReference type="InterPro" id="IPR036390">
    <property type="entry name" value="WH_DNA-bd_sf"/>
</dbReference>
<sequence length="414" mass="44820">MAEAGTTIRGRSNDLSRGTNQSGVRLYNERLVLSLVRRHGSLPKADIARMTGLSPQTISIIANQLEADGLLRREAVVRGRVGQPSVPYSLNPQGAYSVGLKIGRRSADLSLINFTGEVQHFLHETYAYPTPAAIRAFTERGLAELQSGLAPEALRRIAGLGIASPYEMWTWPEEIGAPREDIDAWRDIDIRAELAAICPWPVYFYNDITAACAAELMFGRGADHVDYLYVFIGSFIGGGLVFGGHLFPGRTNNAGALGSMPASPAAPGIRVPQLMNVASIYVLERELIRQGRRAEVLWQSPDDWGDDLGPTLDQWIEQVAIHLAHAVTAAVAVVDVETVVIDGAFPPSVRTRILEATNAALSEVNRQGLSPFTLVEGSLGTSARALGGAAIPLLANFTQDREVLFKDNPFSARR</sequence>
<dbReference type="InterPro" id="IPR043129">
    <property type="entry name" value="ATPase_NBD"/>
</dbReference>
<evidence type="ECO:0000313" key="4">
    <source>
        <dbReference type="EMBL" id="MFD2649116.1"/>
    </source>
</evidence>
<gene>
    <name evidence="4" type="ORF">ACFSX5_15105</name>
</gene>
<dbReference type="InterPro" id="IPR000600">
    <property type="entry name" value="ROK"/>
</dbReference>
<dbReference type="PANTHER" id="PTHR18964:SF169">
    <property type="entry name" value="N-ACETYLMANNOSAMINE KINASE"/>
    <property type="match status" value="1"/>
</dbReference>
<dbReference type="SUPFAM" id="SSF53067">
    <property type="entry name" value="Actin-like ATPase domain"/>
    <property type="match status" value="1"/>
</dbReference>
<dbReference type="RefSeq" id="WP_386834539.1">
    <property type="nucleotide sequence ID" value="NZ_JBHUNP010000001.1"/>
</dbReference>
<organism evidence="4 5">
    <name type="scientific">Devosia albogilva</name>
    <dbReference type="NCBI Taxonomy" id="429726"/>
    <lineage>
        <taxon>Bacteria</taxon>
        <taxon>Pseudomonadati</taxon>
        <taxon>Pseudomonadota</taxon>
        <taxon>Alphaproteobacteria</taxon>
        <taxon>Hyphomicrobiales</taxon>
        <taxon>Devosiaceae</taxon>
        <taxon>Devosia</taxon>
    </lineage>
</organism>
<keyword evidence="2" id="KW-0812">Transmembrane</keyword>
<keyword evidence="2" id="KW-0472">Membrane</keyword>
<dbReference type="PANTHER" id="PTHR18964">
    <property type="entry name" value="ROK (REPRESSOR, ORF, KINASE) FAMILY"/>
    <property type="match status" value="1"/>
</dbReference>
<accession>A0ABW5QNN4</accession>
<keyword evidence="2" id="KW-1133">Transmembrane helix</keyword>
<dbReference type="Gene3D" id="3.30.420.40">
    <property type="match status" value="2"/>
</dbReference>
<dbReference type="InterPro" id="IPR000835">
    <property type="entry name" value="HTH_MarR-typ"/>
</dbReference>